<dbReference type="Gene3D" id="3.30.70.1230">
    <property type="entry name" value="Nucleotide cyclase"/>
    <property type="match status" value="1"/>
</dbReference>
<keyword evidence="2" id="KW-1185">Reference proteome</keyword>
<sequence length="377" mass="42176">MSKTEGGVKSAYFVIADISGYTKFMSETAIEHAKGILESLFGSMIPTIRSPLEVSGLQGDAVFAYALKSEVVSQQFILDFAEQLYCVFARAKEKMLINTSCPCDACSTVDALELKIVVHHGDCIVQKTGDREELAGQDVITAFRLLKNSVKERTGLTAYTLISCAALKSMELVEYFDGSEFYTEEIEHIGEVEYVVRDMRVAWERRRTTERTFVEPGDNLLIEEWIIPLPVSLDVAFTICTRPELRAEWLGANKVELFDTNKGKIEPGTLYHCYHGEDIFPFQIVDWHHGDYATGKYNLPMGLTMMETNELVQVGEGTLVKIRFATPTSPKIMGKLMSGMVKKKLRGIIVPDKENRIARMQALGDKLAKDIAAQETA</sequence>
<protein>
    <submittedName>
        <fullName evidence="1">DUF2652 domain-containing protein</fullName>
    </submittedName>
</protein>
<dbReference type="EMBL" id="CP123585">
    <property type="protein sequence ID" value="WZK91188.1"/>
    <property type="molecule type" value="Genomic_DNA"/>
</dbReference>
<dbReference type="InterPro" id="IPR029787">
    <property type="entry name" value="Nucleotide_cyclase"/>
</dbReference>
<dbReference type="Pfam" id="PF10851">
    <property type="entry name" value="DUF2652"/>
    <property type="match status" value="1"/>
</dbReference>
<reference evidence="1 2" key="1">
    <citation type="submission" date="2023-04" db="EMBL/GenBank/DDBJ databases">
        <title>Complete genome sequence of Alisedimentitalea scapharcae.</title>
        <authorList>
            <person name="Rong J.-C."/>
            <person name="Yi M.-L."/>
            <person name="Zhao Q."/>
        </authorList>
    </citation>
    <scope>NUCLEOTIDE SEQUENCE [LARGE SCALE GENOMIC DNA]</scope>
    <source>
        <strain evidence="1 2">KCTC 42119</strain>
        <plasmid evidence="1 2">unnamed4</plasmid>
    </source>
</reference>
<name>A0ABZ2XZ42_9RHOB</name>
<dbReference type="InterPro" id="IPR020503">
    <property type="entry name" value="Uncharacterised_Rv2561"/>
</dbReference>
<keyword evidence="1" id="KW-0614">Plasmid</keyword>
<gene>
    <name evidence="1" type="ORF">QEZ52_21750</name>
</gene>
<accession>A0ABZ2XZ42</accession>
<dbReference type="RefSeq" id="WP_343211893.1">
    <property type="nucleotide sequence ID" value="NZ_CP123585.1"/>
</dbReference>
<geneLocation type="plasmid" evidence="1 2">
    <name>unnamed4</name>
</geneLocation>
<evidence type="ECO:0000313" key="1">
    <source>
        <dbReference type="EMBL" id="WZK91188.1"/>
    </source>
</evidence>
<dbReference type="SUPFAM" id="SSF55961">
    <property type="entry name" value="Bet v1-like"/>
    <property type="match status" value="1"/>
</dbReference>
<proteinExistence type="predicted"/>
<dbReference type="SUPFAM" id="SSF55073">
    <property type="entry name" value="Nucleotide cyclase"/>
    <property type="match status" value="1"/>
</dbReference>
<dbReference type="Proteomes" id="UP001623232">
    <property type="component" value="Plasmid unnamed4"/>
</dbReference>
<evidence type="ECO:0000313" key="2">
    <source>
        <dbReference type="Proteomes" id="UP001623232"/>
    </source>
</evidence>
<organism evidence="1 2">
    <name type="scientific">Aliisedimentitalea scapharcae</name>
    <dbReference type="NCBI Taxonomy" id="1524259"/>
    <lineage>
        <taxon>Bacteria</taxon>
        <taxon>Pseudomonadati</taxon>
        <taxon>Pseudomonadota</taxon>
        <taxon>Alphaproteobacteria</taxon>
        <taxon>Rhodobacterales</taxon>
        <taxon>Roseobacteraceae</taxon>
        <taxon>Aliisedimentitalea</taxon>
    </lineage>
</organism>